<protein>
    <submittedName>
        <fullName evidence="1">ComF family protein</fullName>
    </submittedName>
</protein>
<dbReference type="Proteomes" id="UP000526033">
    <property type="component" value="Unassembled WGS sequence"/>
</dbReference>
<comment type="caution">
    <text evidence="1">The sequence shown here is derived from an EMBL/GenBank/DDBJ whole genome shotgun (WGS) entry which is preliminary data.</text>
</comment>
<dbReference type="SUPFAM" id="SSF53271">
    <property type="entry name" value="PRTase-like"/>
    <property type="match status" value="1"/>
</dbReference>
<dbReference type="InterPro" id="IPR029057">
    <property type="entry name" value="PRTase-like"/>
</dbReference>
<dbReference type="AlphaFoldDB" id="A0A7X9DLP6"/>
<dbReference type="PANTHER" id="PTHR47505">
    <property type="entry name" value="DNA UTILIZATION PROTEIN YHGH"/>
    <property type="match status" value="1"/>
</dbReference>
<sequence length="128" mass="14764">MYKDVPYRLYSLFSYEGIVREGIKHSKYGLYEFSILKKLTSFGISGHTTDIESLSESIFVPVPVSHQKLMKRGFNHAELIAQIIARSLKNTRVIDILNRCVDTPTQHDLDRAKRFENIKNAFSLKKNS</sequence>
<dbReference type="InterPro" id="IPR051910">
    <property type="entry name" value="ComF/GntX_DNA_util-trans"/>
</dbReference>
<evidence type="ECO:0000313" key="1">
    <source>
        <dbReference type="EMBL" id="NMB70514.1"/>
    </source>
</evidence>
<dbReference type="EMBL" id="JAAZNL010000070">
    <property type="protein sequence ID" value="NMB70514.1"/>
    <property type="molecule type" value="Genomic_DNA"/>
</dbReference>
<evidence type="ECO:0000313" key="2">
    <source>
        <dbReference type="Proteomes" id="UP000526033"/>
    </source>
</evidence>
<dbReference type="PANTHER" id="PTHR47505:SF1">
    <property type="entry name" value="DNA UTILIZATION PROTEIN YHGH"/>
    <property type="match status" value="1"/>
</dbReference>
<proteinExistence type="predicted"/>
<gene>
    <name evidence="1" type="ORF">GYA27_04985</name>
</gene>
<organism evidence="1 2">
    <name type="scientific">candidate division WWE3 bacterium</name>
    <dbReference type="NCBI Taxonomy" id="2053526"/>
    <lineage>
        <taxon>Bacteria</taxon>
        <taxon>Katanobacteria</taxon>
    </lineage>
</organism>
<feature type="non-terminal residue" evidence="1">
    <location>
        <position position="128"/>
    </location>
</feature>
<name>A0A7X9DLP6_UNCKA</name>
<accession>A0A7X9DLP6</accession>
<reference evidence="1 2" key="1">
    <citation type="journal article" date="2020" name="Biotechnol. Biofuels">
        <title>New insights from the biogas microbiome by comprehensive genome-resolved metagenomics of nearly 1600 species originating from multiple anaerobic digesters.</title>
        <authorList>
            <person name="Campanaro S."/>
            <person name="Treu L."/>
            <person name="Rodriguez-R L.M."/>
            <person name="Kovalovszki A."/>
            <person name="Ziels R.M."/>
            <person name="Maus I."/>
            <person name="Zhu X."/>
            <person name="Kougias P.G."/>
            <person name="Basile A."/>
            <person name="Luo G."/>
            <person name="Schluter A."/>
            <person name="Konstantinidis K.T."/>
            <person name="Angelidaki I."/>
        </authorList>
    </citation>
    <scope>NUCLEOTIDE SEQUENCE [LARGE SCALE GENOMIC DNA]</scope>
    <source>
        <strain evidence="1">AS27yjCOA_165</strain>
    </source>
</reference>